<dbReference type="InterPro" id="IPR003749">
    <property type="entry name" value="ThiS/MoaD-like"/>
</dbReference>
<dbReference type="Gene3D" id="3.10.20.30">
    <property type="match status" value="1"/>
</dbReference>
<comment type="pathway">
    <text evidence="1">Cofactor biosynthesis; molybdopterin biosynthesis.</text>
</comment>
<proteinExistence type="inferred from homology"/>
<feature type="region of interest" description="Disordered" evidence="12">
    <location>
        <begin position="223"/>
        <end position="249"/>
    </location>
</feature>
<evidence type="ECO:0000313" key="14">
    <source>
        <dbReference type="Proteomes" id="UP001595462"/>
    </source>
</evidence>
<keyword evidence="14" id="KW-1185">Reference proteome</keyword>
<keyword evidence="5" id="KW-0501">Molybdenum cofactor biosynthesis</keyword>
<dbReference type="InterPro" id="IPR036563">
    <property type="entry name" value="MoaE_sf"/>
</dbReference>
<dbReference type="InterPro" id="IPR016155">
    <property type="entry name" value="Mopterin_synth/thiamin_S_b"/>
</dbReference>
<gene>
    <name evidence="13" type="ORF">ACFOSU_20195</name>
</gene>
<comment type="catalytic activity">
    <reaction evidence="11">
        <text>2 [molybdopterin-synthase sulfur-carrier protein]-C-terminal-Gly-aminoethanethioate + cyclic pyranopterin phosphate + H2O = molybdopterin + 2 [molybdopterin-synthase sulfur-carrier protein]-C-terminal Gly-Gly + 2 H(+)</text>
        <dbReference type="Rhea" id="RHEA:26333"/>
        <dbReference type="Rhea" id="RHEA-COMP:12202"/>
        <dbReference type="Rhea" id="RHEA-COMP:19907"/>
        <dbReference type="ChEBI" id="CHEBI:15377"/>
        <dbReference type="ChEBI" id="CHEBI:15378"/>
        <dbReference type="ChEBI" id="CHEBI:58698"/>
        <dbReference type="ChEBI" id="CHEBI:59648"/>
        <dbReference type="ChEBI" id="CHEBI:90778"/>
        <dbReference type="ChEBI" id="CHEBI:232372"/>
        <dbReference type="EC" id="2.8.1.12"/>
    </reaction>
</comment>
<evidence type="ECO:0000256" key="11">
    <source>
        <dbReference type="ARBA" id="ARBA00049878"/>
    </source>
</evidence>
<accession>A0ABV7EXH6</accession>
<evidence type="ECO:0000256" key="2">
    <source>
        <dbReference type="ARBA" id="ARBA00005426"/>
    </source>
</evidence>
<evidence type="ECO:0000256" key="1">
    <source>
        <dbReference type="ARBA" id="ARBA00005046"/>
    </source>
</evidence>
<comment type="subunit">
    <text evidence="6">Heterotetramer of 2 MoaD subunits and 2 MoaE subunits. Also stable as homodimer. The enzyme changes between these two forms during catalysis.</text>
</comment>
<dbReference type="SUPFAM" id="SSF54285">
    <property type="entry name" value="MoaD/ThiS"/>
    <property type="match status" value="1"/>
</dbReference>
<evidence type="ECO:0000256" key="12">
    <source>
        <dbReference type="SAM" id="MobiDB-lite"/>
    </source>
</evidence>
<dbReference type="EC" id="2.8.1.12" evidence="3"/>
<comment type="similarity">
    <text evidence="2">Belongs to the MoaE family.</text>
</comment>
<dbReference type="EMBL" id="JBHRSS010000010">
    <property type="protein sequence ID" value="MFC3106201.1"/>
    <property type="molecule type" value="Genomic_DNA"/>
</dbReference>
<evidence type="ECO:0000256" key="7">
    <source>
        <dbReference type="ARBA" id="ARBA00029745"/>
    </source>
</evidence>
<evidence type="ECO:0000256" key="3">
    <source>
        <dbReference type="ARBA" id="ARBA00011950"/>
    </source>
</evidence>
<dbReference type="InterPro" id="IPR003448">
    <property type="entry name" value="Mopterin_biosynth_MoaE"/>
</dbReference>
<evidence type="ECO:0000313" key="13">
    <source>
        <dbReference type="EMBL" id="MFC3106201.1"/>
    </source>
</evidence>
<organism evidence="13 14">
    <name type="scientific">Salinisphaera aquimarina</name>
    <dbReference type="NCBI Taxonomy" id="2094031"/>
    <lineage>
        <taxon>Bacteria</taxon>
        <taxon>Pseudomonadati</taxon>
        <taxon>Pseudomonadota</taxon>
        <taxon>Gammaproteobacteria</taxon>
        <taxon>Salinisphaerales</taxon>
        <taxon>Salinisphaeraceae</taxon>
        <taxon>Salinisphaera</taxon>
    </lineage>
</organism>
<dbReference type="Pfam" id="PF02597">
    <property type="entry name" value="ThiS"/>
    <property type="match status" value="1"/>
</dbReference>
<reference evidence="14" key="1">
    <citation type="journal article" date="2019" name="Int. J. Syst. Evol. Microbiol.">
        <title>The Global Catalogue of Microorganisms (GCM) 10K type strain sequencing project: providing services to taxonomists for standard genome sequencing and annotation.</title>
        <authorList>
            <consortium name="The Broad Institute Genomics Platform"/>
            <consortium name="The Broad Institute Genome Sequencing Center for Infectious Disease"/>
            <person name="Wu L."/>
            <person name="Ma J."/>
        </authorList>
    </citation>
    <scope>NUCLEOTIDE SEQUENCE [LARGE SCALE GENOMIC DNA]</scope>
    <source>
        <strain evidence="14">KCTC 52640</strain>
    </source>
</reference>
<dbReference type="CDD" id="cd00756">
    <property type="entry name" value="MoaE"/>
    <property type="match status" value="1"/>
</dbReference>
<evidence type="ECO:0000256" key="6">
    <source>
        <dbReference type="ARBA" id="ARBA00026066"/>
    </source>
</evidence>
<dbReference type="PANTHER" id="PTHR23404">
    <property type="entry name" value="MOLYBDOPTERIN SYNTHASE RELATED"/>
    <property type="match status" value="1"/>
</dbReference>
<evidence type="ECO:0000256" key="8">
    <source>
        <dbReference type="ARBA" id="ARBA00030407"/>
    </source>
</evidence>
<feature type="compositionally biased region" description="Basic and acidic residues" evidence="12">
    <location>
        <begin position="228"/>
        <end position="239"/>
    </location>
</feature>
<evidence type="ECO:0000256" key="5">
    <source>
        <dbReference type="ARBA" id="ARBA00023150"/>
    </source>
</evidence>
<evidence type="ECO:0000256" key="4">
    <source>
        <dbReference type="ARBA" id="ARBA00013858"/>
    </source>
</evidence>
<evidence type="ECO:0000256" key="10">
    <source>
        <dbReference type="ARBA" id="ARBA00032474"/>
    </source>
</evidence>
<sequence>MSQIIDVTVECFGELQSLMGADQVPVAVQAPFTPSALIHGAQLQYPNAAALLERTACARDDTLLAADATLADGDRIALIPPVSGGQPEVAIERHLSAQELDLAALMAETEDETCGALVVFGGTVRLANQGREVVSMDYSAYGPLAAKTLADIEHEAMEKFDAHACRIQHRTGQLGLGEVSVYVVVRSVHRAQAFDAARYALEELKARVAVWKNEYYADGSSAYLEGTEVPRPERPRNDDAADSSSGSQV</sequence>
<dbReference type="CDD" id="cd00754">
    <property type="entry name" value="Ubl_MoaD"/>
    <property type="match status" value="1"/>
</dbReference>
<dbReference type="Gene3D" id="3.90.1170.40">
    <property type="entry name" value="Molybdopterin biosynthesis MoaE subunit"/>
    <property type="match status" value="1"/>
</dbReference>
<dbReference type="InterPro" id="IPR012675">
    <property type="entry name" value="Beta-grasp_dom_sf"/>
</dbReference>
<dbReference type="RefSeq" id="WP_380691811.1">
    <property type="nucleotide sequence ID" value="NZ_JBHRSS010000010.1"/>
</dbReference>
<dbReference type="SUPFAM" id="SSF54690">
    <property type="entry name" value="Molybdopterin synthase subunit MoaE"/>
    <property type="match status" value="1"/>
</dbReference>
<comment type="caution">
    <text evidence="13">The sequence shown here is derived from an EMBL/GenBank/DDBJ whole genome shotgun (WGS) entry which is preliminary data.</text>
</comment>
<dbReference type="Proteomes" id="UP001595462">
    <property type="component" value="Unassembled WGS sequence"/>
</dbReference>
<dbReference type="Pfam" id="PF02391">
    <property type="entry name" value="MoaE"/>
    <property type="match status" value="1"/>
</dbReference>
<evidence type="ECO:0000256" key="9">
    <source>
        <dbReference type="ARBA" id="ARBA00030781"/>
    </source>
</evidence>
<protein>
    <recommendedName>
        <fullName evidence="4">Molybdopterin synthase catalytic subunit</fullName>
        <ecNumber evidence="3">2.8.1.12</ecNumber>
    </recommendedName>
    <alternativeName>
        <fullName evidence="9">MPT synthase subunit 2</fullName>
    </alternativeName>
    <alternativeName>
        <fullName evidence="7">Molybdenum cofactor biosynthesis protein E</fullName>
    </alternativeName>
    <alternativeName>
        <fullName evidence="8">Molybdopterin-converting factor large subunit</fullName>
    </alternativeName>
    <alternativeName>
        <fullName evidence="10">Molybdopterin-converting factor subunit 2</fullName>
    </alternativeName>
</protein>
<name>A0ABV7EXH6_9GAMM</name>